<name>A0A3S0WJB7_9PROT</name>
<dbReference type="PANTHER" id="PTHR30483">
    <property type="entry name" value="LEUCINE-SPECIFIC-BINDING PROTEIN"/>
    <property type="match status" value="1"/>
</dbReference>
<dbReference type="SUPFAM" id="SSF53822">
    <property type="entry name" value="Periplasmic binding protein-like I"/>
    <property type="match status" value="1"/>
</dbReference>
<dbReference type="EMBL" id="RZIJ01000023">
    <property type="protein sequence ID" value="RUQ66093.1"/>
    <property type="molecule type" value="Genomic_DNA"/>
</dbReference>
<organism evidence="5 6">
    <name type="scientific">Azospirillum doebereinerae</name>
    <dbReference type="NCBI Taxonomy" id="92933"/>
    <lineage>
        <taxon>Bacteria</taxon>
        <taxon>Pseudomonadati</taxon>
        <taxon>Pseudomonadota</taxon>
        <taxon>Alphaproteobacteria</taxon>
        <taxon>Rhodospirillales</taxon>
        <taxon>Azospirillaceae</taxon>
        <taxon>Azospirillum</taxon>
    </lineage>
</organism>
<dbReference type="AlphaFoldDB" id="A0A3S0WJB7"/>
<dbReference type="OrthoDB" id="5450279at2"/>
<evidence type="ECO:0000256" key="3">
    <source>
        <dbReference type="ARBA" id="ARBA00022970"/>
    </source>
</evidence>
<comment type="caution">
    <text evidence="5">The sequence shown here is derived from an EMBL/GenBank/DDBJ whole genome shotgun (WGS) entry which is preliminary data.</text>
</comment>
<gene>
    <name evidence="5" type="ORF">EJ913_23905</name>
</gene>
<dbReference type="Proteomes" id="UP000280346">
    <property type="component" value="Unassembled WGS sequence"/>
</dbReference>
<comment type="similarity">
    <text evidence="1">Belongs to the leucine-binding protein family.</text>
</comment>
<dbReference type="InterPro" id="IPR028081">
    <property type="entry name" value="Leu-bd"/>
</dbReference>
<keyword evidence="2" id="KW-0732">Signal</keyword>
<evidence type="ECO:0000256" key="2">
    <source>
        <dbReference type="ARBA" id="ARBA00022729"/>
    </source>
</evidence>
<evidence type="ECO:0000259" key="4">
    <source>
        <dbReference type="Pfam" id="PF13458"/>
    </source>
</evidence>
<evidence type="ECO:0000256" key="1">
    <source>
        <dbReference type="ARBA" id="ARBA00010062"/>
    </source>
</evidence>
<dbReference type="Pfam" id="PF13458">
    <property type="entry name" value="Peripla_BP_6"/>
    <property type="match status" value="1"/>
</dbReference>
<keyword evidence="3" id="KW-0029">Amino-acid transport</keyword>
<proteinExistence type="inferred from homology"/>
<dbReference type="GO" id="GO:0006865">
    <property type="term" value="P:amino acid transport"/>
    <property type="evidence" value="ECO:0007669"/>
    <property type="project" value="UniProtKB-KW"/>
</dbReference>
<dbReference type="InterPro" id="IPR028082">
    <property type="entry name" value="Peripla_BP_I"/>
</dbReference>
<dbReference type="InterPro" id="IPR051010">
    <property type="entry name" value="BCAA_transport"/>
</dbReference>
<evidence type="ECO:0000313" key="5">
    <source>
        <dbReference type="EMBL" id="RUQ66093.1"/>
    </source>
</evidence>
<sequence>MPMSVSPSDAYDDAVHDHVWTPPEEQRQAANWTTFLTANGLADYPALSAKAKVIGIANAATDAVNTIRQASEFGIAEGGQQLAGLLVFLIDVRALGLKSAKGLRLTESFYWDMDDGTRAWSKPFSERFDGRKPSMVHAGVYSAITHYLKASADARSADGLTVAAKMRETPVNDFMTRNARVLPNGWVQRDFYLFEVKAPEQSKADGGDYTLLATIPGDQAKPPAAMAACPLASGN</sequence>
<dbReference type="RefSeq" id="WP_127002631.1">
    <property type="nucleotide sequence ID" value="NZ_CP173190.1"/>
</dbReference>
<keyword evidence="3" id="KW-0813">Transport</keyword>
<keyword evidence="6" id="KW-1185">Reference proteome</keyword>
<protein>
    <recommendedName>
        <fullName evidence="4">Leucine-binding protein domain-containing protein</fullName>
    </recommendedName>
</protein>
<accession>A0A3S0WJB7</accession>
<evidence type="ECO:0000313" key="6">
    <source>
        <dbReference type="Proteomes" id="UP000280346"/>
    </source>
</evidence>
<dbReference type="Gene3D" id="3.40.50.2300">
    <property type="match status" value="1"/>
</dbReference>
<reference evidence="5 6" key="1">
    <citation type="submission" date="2018-12" db="EMBL/GenBank/DDBJ databases">
        <authorList>
            <person name="Yang Y."/>
        </authorList>
    </citation>
    <scope>NUCLEOTIDE SEQUENCE [LARGE SCALE GENOMIC DNA]</scope>
    <source>
        <strain evidence="5 6">GSF71</strain>
    </source>
</reference>
<dbReference type="PANTHER" id="PTHR30483:SF6">
    <property type="entry name" value="PERIPLASMIC BINDING PROTEIN OF ABC TRANSPORTER FOR NATURAL AMINO ACIDS"/>
    <property type="match status" value="1"/>
</dbReference>
<feature type="domain" description="Leucine-binding protein" evidence="4">
    <location>
        <begin position="47"/>
        <end position="197"/>
    </location>
</feature>